<dbReference type="OrthoDB" id="4378831at2"/>
<dbReference type="STRING" id="1470563.SAMN05444000_1193"/>
<dbReference type="InterPro" id="IPR018712">
    <property type="entry name" value="Tle1-like_cat"/>
</dbReference>
<dbReference type="RefSeq" id="WP_073254717.1">
    <property type="nucleotide sequence ID" value="NZ_FQZQ01000019.1"/>
</dbReference>
<feature type="compositionally biased region" description="Polar residues" evidence="1">
    <location>
        <begin position="438"/>
        <end position="448"/>
    </location>
</feature>
<reference evidence="4" key="1">
    <citation type="submission" date="2016-11" db="EMBL/GenBank/DDBJ databases">
        <authorList>
            <person name="Varghese N."/>
            <person name="Submissions S."/>
        </authorList>
    </citation>
    <scope>NUCLEOTIDE SEQUENCE [LARGE SCALE GENOMIC DNA]</scope>
    <source>
        <strain evidence="4">DSM 100564</strain>
    </source>
</reference>
<keyword evidence="3" id="KW-0378">Hydrolase</keyword>
<sequence>MAKIIVCIDGTGNEIGDRDSNVLKLYRALDKTTQKARYFMGIGTYDGSQKFGRLRQAVTGFLGQTFGLGLEDDVLGAYRYLCETYQSHEDKEEERGSGNFANDQIYIVGFSRGAYAARILAGFIHNFGLVDANHIHLIEPVFRAYRRVTDFGKSASDDKVFQSLREYERVMRPQSAPIRALMLFDTVNSLIRFRRPLHNLRKFGSLAEIGTHANVNSNVSVRIVTHALSIDERRTMFRAQHWDPEPDADGQPVYYGNNFRHESRRRRQYLIQRWFPGFHSDIGGSPAENESGIGKLTLLWSLNELATAERQADAEDNAARKKAGKPPLPRPRSYGLKLSTRRANKDLKGLDPDARTPGGLPYAKPDPLAPIHNSFWHSKGAPLWHILEILPKSLKRREKGETNWFRRGLIWYLPLKEPRKIADKSDVDDSAYQRRDTPSQNYDPPNLP</sequence>
<feature type="domain" description="T6SS Phospholipase effector Tle1-like catalytic" evidence="2">
    <location>
        <begin position="3"/>
        <end position="303"/>
    </location>
</feature>
<evidence type="ECO:0000256" key="1">
    <source>
        <dbReference type="SAM" id="MobiDB-lite"/>
    </source>
</evidence>
<evidence type="ECO:0000313" key="3">
    <source>
        <dbReference type="EMBL" id="SHK09761.1"/>
    </source>
</evidence>
<feature type="region of interest" description="Disordered" evidence="1">
    <location>
        <begin position="311"/>
        <end position="362"/>
    </location>
</feature>
<dbReference type="SUPFAM" id="SSF53474">
    <property type="entry name" value="alpha/beta-Hydrolases"/>
    <property type="match status" value="1"/>
</dbReference>
<dbReference type="Proteomes" id="UP000183982">
    <property type="component" value="Unassembled WGS sequence"/>
</dbReference>
<accession>A0A1M6PPC7</accession>
<protein>
    <submittedName>
        <fullName evidence="3">Uncharacterized alpha/beta hydrolase domain</fullName>
    </submittedName>
</protein>
<feature type="region of interest" description="Disordered" evidence="1">
    <location>
        <begin position="424"/>
        <end position="448"/>
    </location>
</feature>
<evidence type="ECO:0000259" key="2">
    <source>
        <dbReference type="Pfam" id="PF09994"/>
    </source>
</evidence>
<keyword evidence="4" id="KW-1185">Reference proteome</keyword>
<organism evidence="3 4">
    <name type="scientific">Shimia gijangensis</name>
    <dbReference type="NCBI Taxonomy" id="1470563"/>
    <lineage>
        <taxon>Bacteria</taxon>
        <taxon>Pseudomonadati</taxon>
        <taxon>Pseudomonadota</taxon>
        <taxon>Alphaproteobacteria</taxon>
        <taxon>Rhodobacterales</taxon>
        <taxon>Roseobacteraceae</taxon>
    </lineage>
</organism>
<dbReference type="PANTHER" id="PTHR33840:SF1">
    <property type="entry name" value="TLE1 PHOSPHOLIPASE DOMAIN-CONTAINING PROTEIN"/>
    <property type="match status" value="1"/>
</dbReference>
<dbReference type="Pfam" id="PF09994">
    <property type="entry name" value="T6SS_Tle1-like_cat"/>
    <property type="match status" value="1"/>
</dbReference>
<proteinExistence type="predicted"/>
<dbReference type="PANTHER" id="PTHR33840">
    <property type="match status" value="1"/>
</dbReference>
<dbReference type="EMBL" id="FQZQ01000019">
    <property type="protein sequence ID" value="SHK09761.1"/>
    <property type="molecule type" value="Genomic_DNA"/>
</dbReference>
<dbReference type="InterPro" id="IPR029058">
    <property type="entry name" value="AB_hydrolase_fold"/>
</dbReference>
<dbReference type="AlphaFoldDB" id="A0A1M6PPC7"/>
<name>A0A1M6PPC7_9RHOB</name>
<dbReference type="GO" id="GO:0016787">
    <property type="term" value="F:hydrolase activity"/>
    <property type="evidence" value="ECO:0007669"/>
    <property type="project" value="UniProtKB-KW"/>
</dbReference>
<feature type="compositionally biased region" description="Basic and acidic residues" evidence="1">
    <location>
        <begin position="343"/>
        <end position="354"/>
    </location>
</feature>
<feature type="compositionally biased region" description="Basic and acidic residues" evidence="1">
    <location>
        <begin position="424"/>
        <end position="437"/>
    </location>
</feature>
<gene>
    <name evidence="3" type="ORF">SAMN05444000_1193</name>
</gene>
<evidence type="ECO:0000313" key="4">
    <source>
        <dbReference type="Proteomes" id="UP000183982"/>
    </source>
</evidence>